<keyword evidence="8 11" id="KW-0503">Monooxygenase</keyword>
<keyword evidence="14" id="KW-1185">Reference proteome</keyword>
<evidence type="ECO:0000313" key="13">
    <source>
        <dbReference type="Ensembl" id="ENSSANP00000062147.1"/>
    </source>
</evidence>
<reference evidence="13" key="1">
    <citation type="submission" date="2025-08" db="UniProtKB">
        <authorList>
            <consortium name="Ensembl"/>
        </authorList>
    </citation>
    <scope>IDENTIFICATION</scope>
</reference>
<dbReference type="Ensembl" id="ENSSANT00000066089.1">
    <property type="protein sequence ID" value="ENSSANP00000062147.1"/>
    <property type="gene ID" value="ENSSANG00000030907.1"/>
</dbReference>
<gene>
    <name evidence="13" type="primary">LOC107679607</name>
</gene>
<evidence type="ECO:0000256" key="6">
    <source>
        <dbReference type="ARBA" id="ARBA00023002"/>
    </source>
</evidence>
<dbReference type="InterPro" id="IPR001128">
    <property type="entry name" value="Cyt_P450"/>
</dbReference>
<dbReference type="InterPro" id="IPR050182">
    <property type="entry name" value="Cytochrome_P450_fam2"/>
</dbReference>
<dbReference type="PANTHER" id="PTHR24300:SF327">
    <property type="entry name" value="CYTOCHROME P450 2F2-RELATED"/>
    <property type="match status" value="1"/>
</dbReference>
<keyword evidence="6 11" id="KW-0560">Oxidoreductase</keyword>
<keyword evidence="9 12" id="KW-0472">Membrane</keyword>
<evidence type="ECO:0000256" key="3">
    <source>
        <dbReference type="ARBA" id="ARBA00010617"/>
    </source>
</evidence>
<keyword evidence="12" id="KW-1133">Transmembrane helix</keyword>
<keyword evidence="4 10" id="KW-0349">Heme</keyword>
<dbReference type="GO" id="GO:0006805">
    <property type="term" value="P:xenobiotic metabolic process"/>
    <property type="evidence" value="ECO:0007669"/>
    <property type="project" value="TreeGrafter"/>
</dbReference>
<evidence type="ECO:0000256" key="9">
    <source>
        <dbReference type="ARBA" id="ARBA00023136"/>
    </source>
</evidence>
<reference evidence="13" key="2">
    <citation type="submission" date="2025-09" db="UniProtKB">
        <authorList>
            <consortium name="Ensembl"/>
        </authorList>
    </citation>
    <scope>IDENTIFICATION</scope>
</reference>
<sequence length="511" mass="58559">LRERRAVNCWTSVSMLGFLILVWICIFLLFLFIQIPRPKNLPPGPRPLPLFGNLLKLNINNPLKDFERLADRYGKVYSLYLGSKPWVVLNGFEVLKEALVTKAMDFAGRPQDLMVNHITKGSGVILSDYGSSWKEHRRFALMTLRNFGLGKQSMEERILGEVSHVIAQLEKRVGSPFDPQTMFHNAASNIICIVLFGSRYDYDDEFLKHLKLTAFSLVIFWTFYKEILSILLQIYDTFPVLRSLPLPFKKAFTNASKAREMFAQLVNEHKKTRVPGEPRDFIDCYLDELDKRGNDGSSFSEAQLILYVLDLHFAGTDTTSNTLLTAFLYLMTHPEVQARCQTEIDEVLEGKDHASYEDRHNMPYTLAVIHEVQRVANTVPLGVFHCTTKDTTLMGYSIPKGTCVIPNLTSVLKEEGQWKFSHEFNPDNFLNEQGQFEKPEAFMPFSAGPRVCLGEGLARMELFLIMVTLLRRFQFVWPNDAGDPDYTPVYGVTLTPKPYRMHIRCRETVSL</sequence>
<keyword evidence="7 10" id="KW-0408">Iron</keyword>
<dbReference type="AlphaFoldDB" id="A0A671PWY5"/>
<dbReference type="GO" id="GO:0020037">
    <property type="term" value="F:heme binding"/>
    <property type="evidence" value="ECO:0007669"/>
    <property type="project" value="InterPro"/>
</dbReference>
<dbReference type="GO" id="GO:0005737">
    <property type="term" value="C:cytoplasm"/>
    <property type="evidence" value="ECO:0007669"/>
    <property type="project" value="TreeGrafter"/>
</dbReference>
<keyword evidence="12" id="KW-0812">Transmembrane</keyword>
<evidence type="ECO:0000256" key="8">
    <source>
        <dbReference type="ARBA" id="ARBA00023033"/>
    </source>
</evidence>
<comment type="cofactor">
    <cofactor evidence="1 10">
        <name>heme</name>
        <dbReference type="ChEBI" id="CHEBI:30413"/>
    </cofactor>
</comment>
<evidence type="ECO:0000256" key="5">
    <source>
        <dbReference type="ARBA" id="ARBA00022723"/>
    </source>
</evidence>
<dbReference type="GO" id="GO:0005506">
    <property type="term" value="F:iron ion binding"/>
    <property type="evidence" value="ECO:0007669"/>
    <property type="project" value="InterPro"/>
</dbReference>
<comment type="similarity">
    <text evidence="3 11">Belongs to the cytochrome P450 family.</text>
</comment>
<dbReference type="Proteomes" id="UP000472260">
    <property type="component" value="Unassembled WGS sequence"/>
</dbReference>
<dbReference type="GO" id="GO:0006082">
    <property type="term" value="P:organic acid metabolic process"/>
    <property type="evidence" value="ECO:0007669"/>
    <property type="project" value="TreeGrafter"/>
</dbReference>
<dbReference type="CDD" id="cd11026">
    <property type="entry name" value="CYP2"/>
    <property type="match status" value="1"/>
</dbReference>
<comment type="subcellular location">
    <subcellularLocation>
        <location evidence="2">Membrane</location>
    </subcellularLocation>
</comment>
<evidence type="ECO:0000256" key="12">
    <source>
        <dbReference type="SAM" id="Phobius"/>
    </source>
</evidence>
<dbReference type="GO" id="GO:0016020">
    <property type="term" value="C:membrane"/>
    <property type="evidence" value="ECO:0007669"/>
    <property type="project" value="UniProtKB-SubCell"/>
</dbReference>
<evidence type="ECO:0000256" key="11">
    <source>
        <dbReference type="RuleBase" id="RU000461"/>
    </source>
</evidence>
<dbReference type="Pfam" id="PF00067">
    <property type="entry name" value="p450"/>
    <property type="match status" value="1"/>
</dbReference>
<dbReference type="InterPro" id="IPR002401">
    <property type="entry name" value="Cyt_P450_E_grp-I"/>
</dbReference>
<feature type="binding site" description="axial binding residue" evidence="10">
    <location>
        <position position="452"/>
    </location>
    <ligand>
        <name>heme</name>
        <dbReference type="ChEBI" id="CHEBI:30413"/>
    </ligand>
    <ligandPart>
        <name>Fe</name>
        <dbReference type="ChEBI" id="CHEBI:18248"/>
    </ligandPart>
</feature>
<evidence type="ECO:0000313" key="14">
    <source>
        <dbReference type="Proteomes" id="UP000472260"/>
    </source>
</evidence>
<dbReference type="Gene3D" id="1.10.630.10">
    <property type="entry name" value="Cytochrome P450"/>
    <property type="match status" value="1"/>
</dbReference>
<evidence type="ECO:0000256" key="10">
    <source>
        <dbReference type="PIRSR" id="PIRSR602401-1"/>
    </source>
</evidence>
<dbReference type="InterPro" id="IPR017972">
    <property type="entry name" value="Cyt_P450_CS"/>
</dbReference>
<evidence type="ECO:0000256" key="1">
    <source>
        <dbReference type="ARBA" id="ARBA00001971"/>
    </source>
</evidence>
<dbReference type="GO" id="GO:0016712">
    <property type="term" value="F:oxidoreductase activity, acting on paired donors, with incorporation or reduction of molecular oxygen, reduced flavin or flavoprotein as one donor, and incorporation of one atom of oxygen"/>
    <property type="evidence" value="ECO:0007669"/>
    <property type="project" value="TreeGrafter"/>
</dbReference>
<evidence type="ECO:0000256" key="2">
    <source>
        <dbReference type="ARBA" id="ARBA00004370"/>
    </source>
</evidence>
<dbReference type="PANTHER" id="PTHR24300">
    <property type="entry name" value="CYTOCHROME P450 508A4-RELATED"/>
    <property type="match status" value="1"/>
</dbReference>
<dbReference type="PRINTS" id="PR00463">
    <property type="entry name" value="EP450I"/>
</dbReference>
<evidence type="ECO:0000256" key="7">
    <source>
        <dbReference type="ARBA" id="ARBA00023004"/>
    </source>
</evidence>
<accession>A0A671PWY5</accession>
<name>A0A671PWY5_9TELE</name>
<dbReference type="PROSITE" id="PS00086">
    <property type="entry name" value="CYTOCHROME_P450"/>
    <property type="match status" value="1"/>
</dbReference>
<feature type="transmembrane region" description="Helical" evidence="12">
    <location>
        <begin position="12"/>
        <end position="33"/>
    </location>
</feature>
<protein>
    <submittedName>
        <fullName evidence="13">Cytochrome P450 2F2-like</fullName>
    </submittedName>
</protein>
<organism evidence="13 14">
    <name type="scientific">Sinocyclocheilus anshuiensis</name>
    <dbReference type="NCBI Taxonomy" id="1608454"/>
    <lineage>
        <taxon>Eukaryota</taxon>
        <taxon>Metazoa</taxon>
        <taxon>Chordata</taxon>
        <taxon>Craniata</taxon>
        <taxon>Vertebrata</taxon>
        <taxon>Euteleostomi</taxon>
        <taxon>Actinopterygii</taxon>
        <taxon>Neopterygii</taxon>
        <taxon>Teleostei</taxon>
        <taxon>Ostariophysi</taxon>
        <taxon>Cypriniformes</taxon>
        <taxon>Cyprinidae</taxon>
        <taxon>Cyprininae</taxon>
        <taxon>Sinocyclocheilus</taxon>
    </lineage>
</organism>
<dbReference type="FunFam" id="1.10.630.10:FF:000004">
    <property type="entry name" value="cytochrome P450 2D15 isoform X1"/>
    <property type="match status" value="1"/>
</dbReference>
<keyword evidence="5 10" id="KW-0479">Metal-binding</keyword>
<proteinExistence type="inferred from homology"/>
<dbReference type="PRINTS" id="PR00385">
    <property type="entry name" value="P450"/>
</dbReference>
<dbReference type="InterPro" id="IPR036396">
    <property type="entry name" value="Cyt_P450_sf"/>
</dbReference>
<evidence type="ECO:0000256" key="4">
    <source>
        <dbReference type="ARBA" id="ARBA00022617"/>
    </source>
</evidence>
<dbReference type="SUPFAM" id="SSF48264">
    <property type="entry name" value="Cytochrome P450"/>
    <property type="match status" value="1"/>
</dbReference>